<gene>
    <name evidence="3" type="ORF">PLOB_00043947</name>
</gene>
<dbReference type="PROSITE" id="PS50092">
    <property type="entry name" value="TSP1"/>
    <property type="match status" value="3"/>
</dbReference>
<dbReference type="InterPro" id="IPR000884">
    <property type="entry name" value="TSP1_rpt"/>
</dbReference>
<dbReference type="EMBL" id="CALNXK010000073">
    <property type="protein sequence ID" value="CAH3144158.1"/>
    <property type="molecule type" value="Genomic_DNA"/>
</dbReference>
<dbReference type="SMART" id="SM00231">
    <property type="entry name" value="FA58C"/>
    <property type="match status" value="4"/>
</dbReference>
<dbReference type="PROSITE" id="PS01285">
    <property type="entry name" value="FA58C_1"/>
    <property type="match status" value="2"/>
</dbReference>
<dbReference type="CDD" id="cd00057">
    <property type="entry name" value="FA58C"/>
    <property type="match status" value="4"/>
</dbReference>
<dbReference type="Pfam" id="PF00090">
    <property type="entry name" value="TSP_1"/>
    <property type="match status" value="3"/>
</dbReference>
<evidence type="ECO:0000313" key="3">
    <source>
        <dbReference type="EMBL" id="CAH3144158.1"/>
    </source>
</evidence>
<proteinExistence type="predicted"/>
<dbReference type="SUPFAM" id="SSF49785">
    <property type="entry name" value="Galactose-binding domain-like"/>
    <property type="match status" value="4"/>
</dbReference>
<feature type="domain" description="F5/8 type C" evidence="2">
    <location>
        <begin position="767"/>
        <end position="977"/>
    </location>
</feature>
<dbReference type="InterPro" id="IPR008979">
    <property type="entry name" value="Galactose-bd-like_sf"/>
</dbReference>
<comment type="caution">
    <text evidence="3">The sequence shown here is derived from an EMBL/GenBank/DDBJ whole genome shotgun (WGS) entry which is preliminary data.</text>
</comment>
<evidence type="ECO:0000313" key="4">
    <source>
        <dbReference type="Proteomes" id="UP001159405"/>
    </source>
</evidence>
<organism evidence="3 4">
    <name type="scientific">Porites lobata</name>
    <dbReference type="NCBI Taxonomy" id="104759"/>
    <lineage>
        <taxon>Eukaryota</taxon>
        <taxon>Metazoa</taxon>
        <taxon>Cnidaria</taxon>
        <taxon>Anthozoa</taxon>
        <taxon>Hexacorallia</taxon>
        <taxon>Scleractinia</taxon>
        <taxon>Fungiina</taxon>
        <taxon>Poritidae</taxon>
        <taxon>Porites</taxon>
    </lineage>
</organism>
<name>A0ABN8PIB7_9CNID</name>
<feature type="domain" description="F5/8 type C" evidence="2">
    <location>
        <begin position="187"/>
        <end position="337"/>
    </location>
</feature>
<feature type="domain" description="F5/8 type C" evidence="2">
    <location>
        <begin position="571"/>
        <end position="760"/>
    </location>
</feature>
<dbReference type="Proteomes" id="UP001159405">
    <property type="component" value="Unassembled WGS sequence"/>
</dbReference>
<keyword evidence="1" id="KW-0732">Signal</keyword>
<dbReference type="PANTHER" id="PTHR24543:SF325">
    <property type="entry name" value="F5_8 TYPE C DOMAIN-CONTAINING PROTEIN"/>
    <property type="match status" value="1"/>
</dbReference>
<accession>A0ABN8PIB7</accession>
<dbReference type="PANTHER" id="PTHR24543">
    <property type="entry name" value="MULTICOPPER OXIDASE-RELATED"/>
    <property type="match status" value="1"/>
</dbReference>
<dbReference type="InterPro" id="IPR036383">
    <property type="entry name" value="TSP1_rpt_sf"/>
</dbReference>
<keyword evidence="4" id="KW-1185">Reference proteome</keyword>
<protein>
    <recommendedName>
        <fullName evidence="2">F5/8 type C domain-containing protein</fullName>
    </recommendedName>
</protein>
<dbReference type="SUPFAM" id="SSF82895">
    <property type="entry name" value="TSP-1 type 1 repeat"/>
    <property type="match status" value="3"/>
</dbReference>
<dbReference type="Gene3D" id="2.60.120.260">
    <property type="entry name" value="Galactose-binding domain-like"/>
    <property type="match status" value="4"/>
</dbReference>
<dbReference type="Gene3D" id="2.20.100.10">
    <property type="entry name" value="Thrombospondin type-1 (TSP1) repeat"/>
    <property type="match status" value="3"/>
</dbReference>
<feature type="signal peptide" evidence="1">
    <location>
        <begin position="1"/>
        <end position="22"/>
    </location>
</feature>
<evidence type="ECO:0000256" key="1">
    <source>
        <dbReference type="SAM" id="SignalP"/>
    </source>
</evidence>
<dbReference type="PROSITE" id="PS50022">
    <property type="entry name" value="FA58C_3"/>
    <property type="match status" value="4"/>
</dbReference>
<reference evidence="3 4" key="1">
    <citation type="submission" date="2022-05" db="EMBL/GenBank/DDBJ databases">
        <authorList>
            <consortium name="Genoscope - CEA"/>
            <person name="William W."/>
        </authorList>
    </citation>
    <scope>NUCLEOTIDE SEQUENCE [LARGE SCALE GENOMIC DNA]</scope>
</reference>
<dbReference type="SMART" id="SM00209">
    <property type="entry name" value="TSP1"/>
    <property type="match status" value="3"/>
</dbReference>
<dbReference type="InterPro" id="IPR000421">
    <property type="entry name" value="FA58C"/>
</dbReference>
<feature type="domain" description="F5/8 type C" evidence="2">
    <location>
        <begin position="24"/>
        <end position="175"/>
    </location>
</feature>
<feature type="chain" id="PRO_5046491205" description="F5/8 type C domain-containing protein" evidence="1">
    <location>
        <begin position="23"/>
        <end position="1356"/>
    </location>
</feature>
<dbReference type="Pfam" id="PF00754">
    <property type="entry name" value="F5_F8_type_C"/>
    <property type="match status" value="4"/>
</dbReference>
<sequence length="1356" mass="152253">MKTTVAIVFLLQVSLRFGFSEAACDQPLGMQNSAIPNSALTASSEAGVAHSPNRGRLNYATPAPAAWSSGGAHYLKNSWFQVDFGSWTKVTRIATQGRKYAYQWVTRYRVSYSYDGIFFKDYTEVASNPKVFSGNSDRNGIVTHELTNPIICRYIRILPTAYYAWVSLRAEFYGCKTGFPIPELPTCRHPLGMESGHVPNSAITASTKLSSAFGPENARLHYQGEAGRVGAWIPLHQDHRQWLQVDFGSVTQITGISTQGYYNADHWVKSYTLQYSDNGYSFKPYQQNGHTKTFDGNVDRMNVVSHVLNPPINASYIRVIPESYYLYEALRLEFYGCKTSSQRLVGFSGGAQTRYKKYPCKGSCKRKPYETICENIVSTSQTLVFSLPRMTTLSLRVYILKQLFFSISVNSGFRNIYLAASRLELKLFLFSSYWLNFVNRPNVFCFKLFLQWSFTGKRLDISHTLLLMSCFYVSWTILTGLPRKTEWVLEQWQEIKSRGPYYKRKRLYGRNFFKQIHDGRDTLHVRGSEAILPSLMRMSLLQTNVVPQGWKEWERTLRTGLVPGRFSETACDQPLGMQNGAIPDSALTASSKAGVAHSPKRGRLNYATPPAAWSSGGAHYLKNSWFQVDFGSWTKVTRIATQGRKYAYEWVTRYRVSYSYDGIFFKDYTEGASYPKWSHARIVPKGSLFFSFYFKKRSVHNYVTVFFKLFVLKLKVFSGNSDRNGIVTHELTNPIICRYIRILPTAYHAWVSLRAEFYGCKTELPTCRHPLGMESGHIPNSAITASSKLSIVYGPENARLHYQGEAGRVGAWIPLHQDHNQWLQVDFGSVTQITGISTQGYYNADHWVKSYTLQYSDNGYSFKPYQQNGHTKVLTGFEVTFNCFRLSCYDSVLNFPRTILAENFALFFHMWSFIHILADIIHSLTIMNFLFKTFDGNVDRMNVVSHVLNPPINARYIRVIPESYYLYEALRLEFYGCKTTNGGYSQWSSWSQCSSSCGIGEHSRTRTCTNPPPGPGGADCSGLGPNKDTQQCSNNNCPVNGGYSDWGPYSQCSKTCGGGEQKRTRTCTNPAPAYGGKDCSTLGASFSTRKCNIDPCPINGGYSAWGPYSQCSKTCGGGEQKRTRTCTDPPPQHGGDDCSRLGSAFSTRECNTQACPKTWKAVGCYQNTGRALADILRGVNGKRTVSKKLNVCRKTADAKGITVFGLDDKQCWTGQNAAETFDKYGNSGQCYTNKGGKSMGYFASESMSVYKKNDKGVWEKIGCYSNKSPTNALPDSFGDIKSGSNPDASYDFCKGKAESLGYKIFGVDDKNCLYGDNAETNYNKYGTSKLCVFSKAKTGHATGKSSYGNMFVYKQE</sequence>
<evidence type="ECO:0000259" key="2">
    <source>
        <dbReference type="PROSITE" id="PS50022"/>
    </source>
</evidence>